<name>A0A285D2U3_9RHOB</name>
<dbReference type="GO" id="GO:0004750">
    <property type="term" value="F:D-ribulose-phosphate 3-epimerase activity"/>
    <property type="evidence" value="ECO:0007669"/>
    <property type="project" value="UniProtKB-UniRule"/>
</dbReference>
<dbReference type="Pfam" id="PF00834">
    <property type="entry name" value="Ribul_P_3_epim"/>
    <property type="match status" value="1"/>
</dbReference>
<dbReference type="Gene3D" id="3.20.20.70">
    <property type="entry name" value="Aldolase class I"/>
    <property type="match status" value="1"/>
</dbReference>
<organism evidence="15 16">
    <name type="scientific">Cereibacter ovatus</name>
    <dbReference type="NCBI Taxonomy" id="439529"/>
    <lineage>
        <taxon>Bacteria</taxon>
        <taxon>Pseudomonadati</taxon>
        <taxon>Pseudomonadota</taxon>
        <taxon>Alphaproteobacteria</taxon>
        <taxon>Rhodobacterales</taxon>
        <taxon>Paracoccaceae</taxon>
        <taxon>Cereibacter</taxon>
    </lineage>
</organism>
<feature type="binding site" evidence="14">
    <location>
        <position position="179"/>
    </location>
    <ligand>
        <name>substrate</name>
    </ligand>
</feature>
<dbReference type="RefSeq" id="WP_097031329.1">
    <property type="nucleotide sequence ID" value="NZ_OAOQ01000016.1"/>
</dbReference>
<feature type="active site" description="Proton donor" evidence="10 12">
    <location>
        <position position="177"/>
    </location>
</feature>
<dbReference type="EC" id="5.1.3.1" evidence="7 10"/>
<comment type="cofactor">
    <cofactor evidence="5">
        <name>Fe(2+)</name>
        <dbReference type="ChEBI" id="CHEBI:29033"/>
    </cofactor>
</comment>
<evidence type="ECO:0000256" key="1">
    <source>
        <dbReference type="ARBA" id="ARBA00001782"/>
    </source>
</evidence>
<keyword evidence="9 10" id="KW-0413">Isomerase</keyword>
<feature type="binding site" evidence="10 14">
    <location>
        <position position="12"/>
    </location>
    <ligand>
        <name>substrate</name>
    </ligand>
</feature>
<comment type="cofactor">
    <cofactor evidence="4">
        <name>Zn(2+)</name>
        <dbReference type="ChEBI" id="CHEBI:29105"/>
    </cofactor>
</comment>
<proteinExistence type="inferred from homology"/>
<feature type="binding site" evidence="10 14">
    <location>
        <begin position="146"/>
        <end position="149"/>
    </location>
    <ligand>
        <name>substrate</name>
    </ligand>
</feature>
<evidence type="ECO:0000256" key="12">
    <source>
        <dbReference type="PIRSR" id="PIRSR001461-1"/>
    </source>
</evidence>
<dbReference type="InterPro" id="IPR011060">
    <property type="entry name" value="RibuloseP-bd_barrel"/>
</dbReference>
<comment type="cofactor">
    <cofactor evidence="3">
        <name>Co(2+)</name>
        <dbReference type="ChEBI" id="CHEBI:48828"/>
    </cofactor>
</comment>
<keyword evidence="13" id="KW-0464">Manganese</keyword>
<evidence type="ECO:0000313" key="16">
    <source>
        <dbReference type="Proteomes" id="UP000219467"/>
    </source>
</evidence>
<feature type="binding site" evidence="10 14">
    <location>
        <position position="70"/>
    </location>
    <ligand>
        <name>substrate</name>
    </ligand>
</feature>
<evidence type="ECO:0000256" key="13">
    <source>
        <dbReference type="PIRSR" id="PIRSR001461-2"/>
    </source>
</evidence>
<evidence type="ECO:0000256" key="4">
    <source>
        <dbReference type="ARBA" id="ARBA00001947"/>
    </source>
</evidence>
<feature type="binding site" evidence="10 13">
    <location>
        <position position="39"/>
    </location>
    <ligand>
        <name>a divalent metal cation</name>
        <dbReference type="ChEBI" id="CHEBI:60240"/>
    </ligand>
</feature>
<evidence type="ECO:0000256" key="14">
    <source>
        <dbReference type="PIRSR" id="PIRSR001461-3"/>
    </source>
</evidence>
<protein>
    <recommendedName>
        <fullName evidence="7 10">Ribulose-phosphate 3-epimerase</fullName>
        <ecNumber evidence="7 10">5.1.3.1</ecNumber>
    </recommendedName>
</protein>
<keyword evidence="10 11" id="KW-0119">Carbohydrate metabolism</keyword>
<feature type="binding site" evidence="10 13">
    <location>
        <position position="177"/>
    </location>
    <ligand>
        <name>a divalent metal cation</name>
        <dbReference type="ChEBI" id="CHEBI:60240"/>
    </ligand>
</feature>
<evidence type="ECO:0000256" key="3">
    <source>
        <dbReference type="ARBA" id="ARBA00001941"/>
    </source>
</evidence>
<dbReference type="InterPro" id="IPR026019">
    <property type="entry name" value="Ribul_P_3_epim"/>
</dbReference>
<feature type="binding site" evidence="10 13">
    <location>
        <position position="37"/>
    </location>
    <ligand>
        <name>a divalent metal cation</name>
        <dbReference type="ChEBI" id="CHEBI:60240"/>
    </ligand>
</feature>
<dbReference type="SUPFAM" id="SSF51366">
    <property type="entry name" value="Ribulose-phoshate binding barrel"/>
    <property type="match status" value="1"/>
</dbReference>
<evidence type="ECO:0000256" key="8">
    <source>
        <dbReference type="ARBA" id="ARBA00022723"/>
    </source>
</evidence>
<comment type="similarity">
    <text evidence="6 10 11">Belongs to the ribulose-phosphate 3-epimerase family.</text>
</comment>
<dbReference type="HAMAP" id="MF_02227">
    <property type="entry name" value="RPE"/>
    <property type="match status" value="1"/>
</dbReference>
<dbReference type="PROSITE" id="PS01085">
    <property type="entry name" value="RIBUL_P_3_EPIMER_1"/>
    <property type="match status" value="1"/>
</dbReference>
<dbReference type="CDD" id="cd00429">
    <property type="entry name" value="RPE"/>
    <property type="match status" value="1"/>
</dbReference>
<comment type="cofactor">
    <cofactor evidence="2">
        <name>Mn(2+)</name>
        <dbReference type="ChEBI" id="CHEBI:29035"/>
    </cofactor>
</comment>
<reference evidence="16" key="1">
    <citation type="submission" date="2017-08" db="EMBL/GenBank/DDBJ databases">
        <authorList>
            <person name="Varghese N."/>
            <person name="Submissions S."/>
        </authorList>
    </citation>
    <scope>NUCLEOTIDE SEQUENCE [LARGE SCALE GENOMIC DNA]</scope>
    <source>
        <strain evidence="16">JA234</strain>
    </source>
</reference>
<dbReference type="PANTHER" id="PTHR11749">
    <property type="entry name" value="RIBULOSE-5-PHOSPHATE-3-EPIMERASE"/>
    <property type="match status" value="1"/>
</dbReference>
<dbReference type="NCBIfam" id="TIGR01163">
    <property type="entry name" value="rpe"/>
    <property type="match status" value="1"/>
</dbReference>
<keyword evidence="13" id="KW-0170">Cobalt</keyword>
<evidence type="ECO:0000256" key="2">
    <source>
        <dbReference type="ARBA" id="ARBA00001936"/>
    </source>
</evidence>
<comment type="cofactor">
    <cofactor evidence="10 13">
        <name>a divalent metal cation</name>
        <dbReference type="ChEBI" id="CHEBI:60240"/>
    </cofactor>
    <text evidence="10 13">Binds 1 divalent metal cation per subunit.</text>
</comment>
<feature type="active site" description="Proton acceptor" evidence="10 12">
    <location>
        <position position="39"/>
    </location>
</feature>
<feature type="binding site" evidence="10">
    <location>
        <begin position="177"/>
        <end position="179"/>
    </location>
    <ligand>
        <name>substrate</name>
    </ligand>
</feature>
<evidence type="ECO:0000256" key="6">
    <source>
        <dbReference type="ARBA" id="ARBA00009541"/>
    </source>
</evidence>
<dbReference type="InterPro" id="IPR000056">
    <property type="entry name" value="Ribul_P_3_epim-like"/>
</dbReference>
<comment type="pathway">
    <text evidence="10">Carbohydrate degradation.</text>
</comment>
<evidence type="ECO:0000256" key="10">
    <source>
        <dbReference type="HAMAP-Rule" id="MF_02227"/>
    </source>
</evidence>
<comment type="function">
    <text evidence="10">Catalyzes the reversible epimerization of D-ribulose 5-phosphate to D-xylulose 5-phosphate.</text>
</comment>
<dbReference type="InterPro" id="IPR013785">
    <property type="entry name" value="Aldolase_TIM"/>
</dbReference>
<dbReference type="PIRSF" id="PIRSF001461">
    <property type="entry name" value="RPE"/>
    <property type="match status" value="1"/>
</dbReference>
<dbReference type="GO" id="GO:0046872">
    <property type="term" value="F:metal ion binding"/>
    <property type="evidence" value="ECO:0007669"/>
    <property type="project" value="UniProtKB-UniRule"/>
</dbReference>
<sequence>MTFDRRIKIAPSILSADFANFGAECRAIEAQGCDWVHVDVMDGHFVPNLTFGPATCAAIRPHIKGVMDVHLMIAPVDPYIEAFAAAGADVITAHLEAGPHVHRTLQAIRGTGRKAGLALNPGTPIGAVEHLLDLLDLVCVMTVNPGFGGQKFIESQVDKVRALRAMIGDRPIHIEIDGGVTPETAPLVVAAGADVLVAGSAVFKGGSVDNPAPYGANIRAIRTAAEAALAHQFAAK</sequence>
<dbReference type="GO" id="GO:0005737">
    <property type="term" value="C:cytoplasm"/>
    <property type="evidence" value="ECO:0007669"/>
    <property type="project" value="UniProtKB-ARBA"/>
</dbReference>
<feature type="binding site" evidence="10 13">
    <location>
        <position position="70"/>
    </location>
    <ligand>
        <name>a divalent metal cation</name>
        <dbReference type="ChEBI" id="CHEBI:60240"/>
    </ligand>
</feature>
<dbReference type="OrthoDB" id="1645589at2"/>
<dbReference type="EMBL" id="OAOQ01000016">
    <property type="protein sequence ID" value="SNX73636.1"/>
    <property type="molecule type" value="Genomic_DNA"/>
</dbReference>
<evidence type="ECO:0000313" key="15">
    <source>
        <dbReference type="EMBL" id="SNX73636.1"/>
    </source>
</evidence>
<dbReference type="PROSITE" id="PS01086">
    <property type="entry name" value="RIBUL_P_3_EPIMER_2"/>
    <property type="match status" value="1"/>
</dbReference>
<dbReference type="FunFam" id="3.20.20.70:FF:000004">
    <property type="entry name" value="Ribulose-phosphate 3-epimerase"/>
    <property type="match status" value="1"/>
</dbReference>
<comment type="catalytic activity">
    <reaction evidence="1 10 11">
        <text>D-ribulose 5-phosphate = D-xylulose 5-phosphate</text>
        <dbReference type="Rhea" id="RHEA:13677"/>
        <dbReference type="ChEBI" id="CHEBI:57737"/>
        <dbReference type="ChEBI" id="CHEBI:58121"/>
        <dbReference type="EC" id="5.1.3.1"/>
    </reaction>
</comment>
<gene>
    <name evidence="10" type="primary">rpe</name>
    <name evidence="15" type="ORF">SAMN05878503_1163</name>
</gene>
<dbReference type="NCBIfam" id="NF004076">
    <property type="entry name" value="PRK05581.1-4"/>
    <property type="match status" value="1"/>
</dbReference>
<evidence type="ECO:0000256" key="9">
    <source>
        <dbReference type="ARBA" id="ARBA00023235"/>
    </source>
</evidence>
<keyword evidence="13" id="KW-0862">Zinc</keyword>
<dbReference type="AlphaFoldDB" id="A0A285D2U3"/>
<evidence type="ECO:0000256" key="7">
    <source>
        <dbReference type="ARBA" id="ARBA00013188"/>
    </source>
</evidence>
<evidence type="ECO:0000256" key="5">
    <source>
        <dbReference type="ARBA" id="ARBA00001954"/>
    </source>
</evidence>
<keyword evidence="8 10" id="KW-0479">Metal-binding</keyword>
<accession>A0A285D2U3</accession>
<feature type="binding site" evidence="10 14">
    <location>
        <begin position="199"/>
        <end position="200"/>
    </location>
    <ligand>
        <name>substrate</name>
    </ligand>
</feature>
<evidence type="ECO:0000256" key="11">
    <source>
        <dbReference type="PIRNR" id="PIRNR001461"/>
    </source>
</evidence>
<dbReference type="Proteomes" id="UP000219467">
    <property type="component" value="Unassembled WGS sequence"/>
</dbReference>
<keyword evidence="16" id="KW-1185">Reference proteome</keyword>
<dbReference type="GO" id="GO:0019323">
    <property type="term" value="P:pentose catabolic process"/>
    <property type="evidence" value="ECO:0007669"/>
    <property type="project" value="UniProtKB-UniRule"/>
</dbReference>
<dbReference type="GO" id="GO:0006098">
    <property type="term" value="P:pentose-phosphate shunt"/>
    <property type="evidence" value="ECO:0007669"/>
    <property type="project" value="UniProtKB-UniRule"/>
</dbReference>